<dbReference type="PROSITE" id="PS51689">
    <property type="entry name" value="SAM_RNA_A_N6_MT"/>
    <property type="match status" value="1"/>
</dbReference>
<evidence type="ECO:0000256" key="6">
    <source>
        <dbReference type="RuleBase" id="RU362106"/>
    </source>
</evidence>
<keyword evidence="1 5" id="KW-0489">Methyltransferase</keyword>
<dbReference type="PANTHER" id="PTHR11727:SF7">
    <property type="entry name" value="DIMETHYLADENOSINE TRANSFERASE-RELATED"/>
    <property type="match status" value="1"/>
</dbReference>
<keyword evidence="4 5" id="KW-0694">RNA-binding</keyword>
<evidence type="ECO:0000259" key="7">
    <source>
        <dbReference type="SMART" id="SM00650"/>
    </source>
</evidence>
<dbReference type="Gene3D" id="1.10.8.480">
    <property type="match status" value="1"/>
</dbReference>
<evidence type="ECO:0000256" key="1">
    <source>
        <dbReference type="ARBA" id="ARBA00022603"/>
    </source>
</evidence>
<dbReference type="GO" id="GO:0000179">
    <property type="term" value="F:rRNA (adenine-N6,N6-)-dimethyltransferase activity"/>
    <property type="evidence" value="ECO:0007669"/>
    <property type="project" value="UniProtKB-UniRule"/>
</dbReference>
<dbReference type="EC" id="2.1.1.-" evidence="6"/>
<comment type="similarity">
    <text evidence="5 6">Belongs to the class I-like SAM-binding methyltransferase superfamily. rRNA adenine N(6)-methyltransferase family.</text>
</comment>
<proteinExistence type="inferred from homology"/>
<dbReference type="InterPro" id="IPR020598">
    <property type="entry name" value="rRNA_Ade_methylase_Trfase_N"/>
</dbReference>
<dbReference type="PANTHER" id="PTHR11727">
    <property type="entry name" value="DIMETHYLADENOSINE TRANSFERASE"/>
    <property type="match status" value="1"/>
</dbReference>
<accession>A0A7S4EUJ1</accession>
<organism evidence="8">
    <name type="scientific">Chrysotila carterae</name>
    <name type="common">Marine alga</name>
    <name type="synonym">Syracosphaera carterae</name>
    <dbReference type="NCBI Taxonomy" id="13221"/>
    <lineage>
        <taxon>Eukaryota</taxon>
        <taxon>Haptista</taxon>
        <taxon>Haptophyta</taxon>
        <taxon>Prymnesiophyceae</taxon>
        <taxon>Isochrysidales</taxon>
        <taxon>Isochrysidaceae</taxon>
        <taxon>Chrysotila</taxon>
    </lineage>
</organism>
<feature type="binding site" evidence="5">
    <location>
        <position position="1"/>
    </location>
    <ligand>
        <name>S-adenosyl-L-methionine</name>
        <dbReference type="ChEBI" id="CHEBI:59789"/>
    </ligand>
</feature>
<sequence length="249" mass="28267">MGRMFLNSPTEINSPQRNGAVLKHPLHRSSLPPESSFNTRRLLDTSSSRKSPWRISRYQISSPLVFKLLAHKPRFRCAVLMVQREFALRLCAKAGDELYCRLSVNTQLLSKVDHLMKVSKNSFRPPPKVDSSVVRLEPMHPPPPVNFIEWDGLVRLCFNRKNKTLSAIFRQKPVLQLMSDNLKTHLAMAGGMNDNPAEEAMPEVPDVKEIVNSVLEDSGYGEQRSTKLELDDFMALLAKFNERGLHFSG</sequence>
<dbReference type="GO" id="GO:0003723">
    <property type="term" value="F:RNA binding"/>
    <property type="evidence" value="ECO:0007669"/>
    <property type="project" value="UniProtKB-UniRule"/>
</dbReference>
<dbReference type="InterPro" id="IPR029063">
    <property type="entry name" value="SAM-dependent_MTases_sf"/>
</dbReference>
<dbReference type="SUPFAM" id="SSF53335">
    <property type="entry name" value="S-adenosyl-L-methionine-dependent methyltransferases"/>
    <property type="match status" value="1"/>
</dbReference>
<feature type="domain" description="Ribosomal RNA adenine methylase transferase N-terminal" evidence="7">
    <location>
        <begin position="21"/>
        <end position="140"/>
    </location>
</feature>
<keyword evidence="2 5" id="KW-0808">Transferase</keyword>
<keyword evidence="3 5" id="KW-0949">S-adenosyl-L-methionine</keyword>
<dbReference type="Gene3D" id="3.40.50.150">
    <property type="entry name" value="Vaccinia Virus protein VP39"/>
    <property type="match status" value="1"/>
</dbReference>
<evidence type="ECO:0000256" key="3">
    <source>
        <dbReference type="ARBA" id="ARBA00022691"/>
    </source>
</evidence>
<gene>
    <name evidence="8" type="ORF">PCAR00345_LOCUS6414</name>
</gene>
<name>A0A7S4EUJ1_CHRCT</name>
<evidence type="ECO:0000256" key="5">
    <source>
        <dbReference type="PROSITE-ProRule" id="PRU01026"/>
    </source>
</evidence>
<evidence type="ECO:0000256" key="4">
    <source>
        <dbReference type="ARBA" id="ARBA00022884"/>
    </source>
</evidence>
<dbReference type="AlphaFoldDB" id="A0A7S4EUJ1"/>
<dbReference type="SMART" id="SM00650">
    <property type="entry name" value="rADc"/>
    <property type="match status" value="1"/>
</dbReference>
<comment type="caution">
    <text evidence="5">Lacks conserved residue(s) required for the propagation of feature annotation.</text>
</comment>
<protein>
    <recommendedName>
        <fullName evidence="6">rRNA adenine N(6)-methyltransferase</fullName>
        <ecNumber evidence="6">2.1.1.-</ecNumber>
    </recommendedName>
</protein>
<evidence type="ECO:0000256" key="2">
    <source>
        <dbReference type="ARBA" id="ARBA00022679"/>
    </source>
</evidence>
<dbReference type="EMBL" id="HBIZ01010814">
    <property type="protein sequence ID" value="CAE0753827.1"/>
    <property type="molecule type" value="Transcribed_RNA"/>
</dbReference>
<dbReference type="Pfam" id="PF00398">
    <property type="entry name" value="RrnaAD"/>
    <property type="match status" value="1"/>
</dbReference>
<dbReference type="InterPro" id="IPR001737">
    <property type="entry name" value="KsgA/Erm"/>
</dbReference>
<reference evidence="8" key="1">
    <citation type="submission" date="2021-01" db="EMBL/GenBank/DDBJ databases">
        <authorList>
            <person name="Corre E."/>
            <person name="Pelletier E."/>
            <person name="Niang G."/>
            <person name="Scheremetjew M."/>
            <person name="Finn R."/>
            <person name="Kale V."/>
            <person name="Holt S."/>
            <person name="Cochrane G."/>
            <person name="Meng A."/>
            <person name="Brown T."/>
            <person name="Cohen L."/>
        </authorList>
    </citation>
    <scope>NUCLEOTIDE SEQUENCE</scope>
    <source>
        <strain evidence="8">CCMP645</strain>
    </source>
</reference>
<evidence type="ECO:0000313" key="8">
    <source>
        <dbReference type="EMBL" id="CAE0753827.1"/>
    </source>
</evidence>
<keyword evidence="6" id="KW-0698">rRNA processing</keyword>